<dbReference type="Proteomes" id="UP000058446">
    <property type="component" value="Chromosome"/>
</dbReference>
<dbReference type="KEGG" id="clw:CLAC_03365"/>
<protein>
    <submittedName>
        <fullName evidence="2">Uncharacterized protein</fullName>
    </submittedName>
</protein>
<feature type="coiled-coil region" evidence="1">
    <location>
        <begin position="7"/>
        <end position="41"/>
    </location>
</feature>
<name>A0A0K2H335_9CORY</name>
<reference evidence="2 3" key="1">
    <citation type="submission" date="2013-10" db="EMBL/GenBank/DDBJ databases">
        <title>Complete genome sequence of Corynebacterium lactis DSM 45799(T), isolated from raw cow milk.</title>
        <authorList>
            <person name="Ruckert C."/>
            <person name="Albersmeier A."/>
            <person name="Lipski A."/>
            <person name="Kalinowski J."/>
        </authorList>
    </citation>
    <scope>NUCLEOTIDE SEQUENCE [LARGE SCALE GENOMIC DNA]</scope>
    <source>
        <strain evidence="2 3">RW2-5</strain>
    </source>
</reference>
<evidence type="ECO:0000313" key="3">
    <source>
        <dbReference type="Proteomes" id="UP000058446"/>
    </source>
</evidence>
<evidence type="ECO:0000313" key="2">
    <source>
        <dbReference type="EMBL" id="ALA68442.1"/>
    </source>
</evidence>
<sequence>MTPTDQVRALEAELQHLRDALTAEQDRRRRYQGALNRAEDSIRTHLDNAISKWDDAHADGSEPGMTMYTQECVGLTYALNALDRARKEAEK</sequence>
<dbReference type="AlphaFoldDB" id="A0A0K2H335"/>
<organism evidence="2 3">
    <name type="scientific">Corynebacterium lactis RW2-5</name>
    <dbReference type="NCBI Taxonomy" id="1408189"/>
    <lineage>
        <taxon>Bacteria</taxon>
        <taxon>Bacillati</taxon>
        <taxon>Actinomycetota</taxon>
        <taxon>Actinomycetes</taxon>
        <taxon>Mycobacteriales</taxon>
        <taxon>Corynebacteriaceae</taxon>
        <taxon>Corynebacterium</taxon>
    </lineage>
</organism>
<keyword evidence="3" id="KW-1185">Reference proteome</keyword>
<dbReference type="STRING" id="1408189.CLAC_03365"/>
<keyword evidence="1" id="KW-0175">Coiled coil</keyword>
<proteinExistence type="predicted"/>
<dbReference type="EMBL" id="CP006841">
    <property type="protein sequence ID" value="ALA68442.1"/>
    <property type="molecule type" value="Genomic_DNA"/>
</dbReference>
<evidence type="ECO:0000256" key="1">
    <source>
        <dbReference type="SAM" id="Coils"/>
    </source>
</evidence>
<dbReference type="PATRIC" id="fig|1408189.4.peg.672"/>
<accession>A0A0K2H335</accession>
<gene>
    <name evidence="2" type="ORF">CLAC_03365</name>
</gene>
<dbReference type="RefSeq" id="WP_053411680.1">
    <property type="nucleotide sequence ID" value="NZ_CP006841.1"/>
</dbReference>